<dbReference type="InterPro" id="IPR036388">
    <property type="entry name" value="WH-like_DNA-bd_sf"/>
</dbReference>
<keyword evidence="1" id="KW-0812">Transmembrane</keyword>
<organism evidence="2 3">
    <name type="scientific">Oerskovia rustica</name>
    <dbReference type="NCBI Taxonomy" id="2762237"/>
    <lineage>
        <taxon>Bacteria</taxon>
        <taxon>Bacillati</taxon>
        <taxon>Actinomycetota</taxon>
        <taxon>Actinomycetes</taxon>
        <taxon>Micrococcales</taxon>
        <taxon>Cellulomonadaceae</taxon>
        <taxon>Oerskovia</taxon>
    </lineage>
</organism>
<keyword evidence="1" id="KW-1133">Transmembrane helix</keyword>
<dbReference type="SUPFAM" id="SSF46785">
    <property type="entry name" value="Winged helix' DNA-binding domain"/>
    <property type="match status" value="1"/>
</dbReference>
<feature type="transmembrane region" description="Helical" evidence="1">
    <location>
        <begin position="54"/>
        <end position="76"/>
    </location>
</feature>
<evidence type="ECO:0008006" key="4">
    <source>
        <dbReference type="Google" id="ProtNLM"/>
    </source>
</evidence>
<dbReference type="InterPro" id="IPR036390">
    <property type="entry name" value="WH_DNA-bd_sf"/>
</dbReference>
<dbReference type="EMBL" id="JACSQQ010000002">
    <property type="protein sequence ID" value="MBD7949028.1"/>
    <property type="molecule type" value="Genomic_DNA"/>
</dbReference>
<protein>
    <recommendedName>
        <fullName evidence="4">HTH marR-type domain-containing protein</fullName>
    </recommendedName>
</protein>
<comment type="caution">
    <text evidence="2">The sequence shown here is derived from an EMBL/GenBank/DDBJ whole genome shotgun (WGS) entry which is preliminary data.</text>
</comment>
<sequence length="278" mass="29057">MSATVPALVAADSARLRTRAARHARSLPLAVCGLAVLVLVLTGADWFEGNQFWLLVLVPVAAFLATYVTAFALRLPSGVGVGSDGYGIALVLSALVAFLFPWILLATGVPFVLGLGLVVLGLRASDRFLWVAGLVTMTASLALVTVSGSGGASSVLHLVGTIALGLALLAAALVALRGERQTLAAGDGALSIGDPATDNLRVLAVLGDADEADQPALARLTGIEERNLAARLHDLTEASLVHARITKNRNWAQITREGREELRTRREALRGVAEHRKA</sequence>
<gene>
    <name evidence="2" type="ORF">H9652_01230</name>
</gene>
<evidence type="ECO:0000256" key="1">
    <source>
        <dbReference type="SAM" id="Phobius"/>
    </source>
</evidence>
<feature type="transmembrane region" description="Helical" evidence="1">
    <location>
        <begin position="88"/>
        <end position="121"/>
    </location>
</feature>
<dbReference type="Gene3D" id="1.10.10.10">
    <property type="entry name" value="Winged helix-like DNA-binding domain superfamily/Winged helix DNA-binding domain"/>
    <property type="match status" value="1"/>
</dbReference>
<feature type="transmembrane region" description="Helical" evidence="1">
    <location>
        <begin position="128"/>
        <end position="149"/>
    </location>
</feature>
<keyword evidence="1" id="KW-0472">Membrane</keyword>
<evidence type="ECO:0000313" key="3">
    <source>
        <dbReference type="Proteomes" id="UP000641803"/>
    </source>
</evidence>
<name>A0ABR8RMP4_9CELL</name>
<dbReference type="RefSeq" id="WP_191794297.1">
    <property type="nucleotide sequence ID" value="NZ_JACSQQ010000002.1"/>
</dbReference>
<feature type="transmembrane region" description="Helical" evidence="1">
    <location>
        <begin position="26"/>
        <end position="47"/>
    </location>
</feature>
<feature type="transmembrane region" description="Helical" evidence="1">
    <location>
        <begin position="155"/>
        <end position="176"/>
    </location>
</feature>
<accession>A0ABR8RMP4</accession>
<keyword evidence="3" id="KW-1185">Reference proteome</keyword>
<dbReference type="Proteomes" id="UP000641803">
    <property type="component" value="Unassembled WGS sequence"/>
</dbReference>
<proteinExistence type="predicted"/>
<reference evidence="2 3" key="1">
    <citation type="submission" date="2020-08" db="EMBL/GenBank/DDBJ databases">
        <title>A Genomic Blueprint of the Chicken Gut Microbiome.</title>
        <authorList>
            <person name="Gilroy R."/>
            <person name="Ravi A."/>
            <person name="Getino M."/>
            <person name="Pursley I."/>
            <person name="Horton D.L."/>
            <person name="Alikhan N.-F."/>
            <person name="Baker D."/>
            <person name="Gharbi K."/>
            <person name="Hall N."/>
            <person name="Watson M."/>
            <person name="Adriaenssens E.M."/>
            <person name="Foster-Nyarko E."/>
            <person name="Jarju S."/>
            <person name="Secka A."/>
            <person name="Antonio M."/>
            <person name="Oren A."/>
            <person name="Chaudhuri R."/>
            <person name="La Ragione R.M."/>
            <person name="Hildebrand F."/>
            <person name="Pallen M.J."/>
        </authorList>
    </citation>
    <scope>NUCLEOTIDE SEQUENCE [LARGE SCALE GENOMIC DNA]</scope>
    <source>
        <strain evidence="2 3">Sa4CUA1</strain>
    </source>
</reference>
<evidence type="ECO:0000313" key="2">
    <source>
        <dbReference type="EMBL" id="MBD7949028.1"/>
    </source>
</evidence>